<dbReference type="EMBL" id="JAAKZZ010000216">
    <property type="protein sequence ID" value="NGO70635.1"/>
    <property type="molecule type" value="Genomic_DNA"/>
</dbReference>
<evidence type="ECO:0000256" key="1">
    <source>
        <dbReference type="SAM" id="Phobius"/>
    </source>
</evidence>
<sequence>MYGELRGLRETVTRIEGKLDGITALTTQLDDHETRFRDLEAKRFPWPTIAALAAVAAVIVVLV</sequence>
<accession>A0A6G4WZH1</accession>
<protein>
    <submittedName>
        <fullName evidence="2">Uncharacterized protein</fullName>
    </submittedName>
</protein>
<name>A0A6G4WZH1_9ACTN</name>
<evidence type="ECO:0000313" key="3">
    <source>
        <dbReference type="Proteomes" id="UP000477722"/>
    </source>
</evidence>
<keyword evidence="1" id="KW-0472">Membrane</keyword>
<reference evidence="2 3" key="1">
    <citation type="submission" date="2020-02" db="EMBL/GenBank/DDBJ databases">
        <title>Whole-genome analyses of novel actinobacteria.</title>
        <authorList>
            <person name="Sahin N."/>
            <person name="Tatar D."/>
        </authorList>
    </citation>
    <scope>NUCLEOTIDE SEQUENCE [LARGE SCALE GENOMIC DNA]</scope>
    <source>
        <strain evidence="2 3">SB3404</strain>
    </source>
</reference>
<comment type="caution">
    <text evidence="2">The sequence shown here is derived from an EMBL/GenBank/DDBJ whole genome shotgun (WGS) entry which is preliminary data.</text>
</comment>
<proteinExistence type="predicted"/>
<dbReference type="Proteomes" id="UP000477722">
    <property type="component" value="Unassembled WGS sequence"/>
</dbReference>
<gene>
    <name evidence="2" type="ORF">G5C65_20215</name>
</gene>
<feature type="transmembrane region" description="Helical" evidence="1">
    <location>
        <begin position="44"/>
        <end position="62"/>
    </location>
</feature>
<keyword evidence="3" id="KW-1185">Reference proteome</keyword>
<organism evidence="2 3">
    <name type="scientific">Streptomyces boncukensis</name>
    <dbReference type="NCBI Taxonomy" id="2711219"/>
    <lineage>
        <taxon>Bacteria</taxon>
        <taxon>Bacillati</taxon>
        <taxon>Actinomycetota</taxon>
        <taxon>Actinomycetes</taxon>
        <taxon>Kitasatosporales</taxon>
        <taxon>Streptomycetaceae</taxon>
        <taxon>Streptomyces</taxon>
    </lineage>
</organism>
<keyword evidence="1" id="KW-0812">Transmembrane</keyword>
<evidence type="ECO:0000313" key="2">
    <source>
        <dbReference type="EMBL" id="NGO70635.1"/>
    </source>
</evidence>
<keyword evidence="1" id="KW-1133">Transmembrane helix</keyword>
<dbReference type="AlphaFoldDB" id="A0A6G4WZH1"/>